<dbReference type="SUPFAM" id="SSF54373">
    <property type="entry name" value="FAD-linked reductases, C-terminal domain"/>
    <property type="match status" value="1"/>
</dbReference>
<dbReference type="InterPro" id="IPR023209">
    <property type="entry name" value="DAO"/>
</dbReference>
<feature type="binding site" evidence="6">
    <location>
        <position position="299"/>
    </location>
    <ligand>
        <name>D-dopa</name>
        <dbReference type="ChEBI" id="CHEBI:149689"/>
    </ligand>
</feature>
<reference evidence="9" key="1">
    <citation type="journal article" date="2015" name="Genome Announc.">
        <title>Draft genome sequence of the fungus Penicillium brasilianum MG11.</title>
        <authorList>
            <person name="Horn F."/>
            <person name="Linde J."/>
            <person name="Mattern D.J."/>
            <person name="Walther G."/>
            <person name="Guthke R."/>
            <person name="Brakhage A.A."/>
            <person name="Valiante V."/>
        </authorList>
    </citation>
    <scope>NUCLEOTIDE SEQUENCE [LARGE SCALE GENOMIC DNA]</scope>
    <source>
        <strain evidence="9">MG11</strain>
    </source>
</reference>
<feature type="binding site" evidence="6">
    <location>
        <position position="175"/>
    </location>
    <ligand>
        <name>FAD</name>
        <dbReference type="ChEBI" id="CHEBI:57692"/>
    </ligand>
</feature>
<evidence type="ECO:0000256" key="2">
    <source>
        <dbReference type="ARBA" id="ARBA00006730"/>
    </source>
</evidence>
<dbReference type="PANTHER" id="PTHR11530">
    <property type="entry name" value="D-AMINO ACID OXIDASE"/>
    <property type="match status" value="1"/>
</dbReference>
<evidence type="ECO:0000256" key="1">
    <source>
        <dbReference type="ARBA" id="ARBA00001974"/>
    </source>
</evidence>
<dbReference type="PIRSF" id="PIRSF000189">
    <property type="entry name" value="D-aa_oxidase"/>
    <property type="match status" value="1"/>
</dbReference>
<feature type="binding site" evidence="6">
    <location>
        <position position="238"/>
    </location>
    <ligand>
        <name>D-dopa</name>
        <dbReference type="ChEBI" id="CHEBI:149689"/>
    </ligand>
</feature>
<dbReference type="GO" id="GO:0005737">
    <property type="term" value="C:cytoplasm"/>
    <property type="evidence" value="ECO:0007669"/>
    <property type="project" value="TreeGrafter"/>
</dbReference>
<dbReference type="OrthoDB" id="2015447at2759"/>
<dbReference type="InterPro" id="IPR006076">
    <property type="entry name" value="FAD-dep_OxRdtase"/>
</dbReference>
<dbReference type="Proteomes" id="UP000042958">
    <property type="component" value="Unassembled WGS sequence"/>
</dbReference>
<evidence type="ECO:0000313" key="8">
    <source>
        <dbReference type="EMBL" id="CEJ53663.1"/>
    </source>
</evidence>
<feature type="domain" description="FAD dependent oxidoreductase" evidence="7">
    <location>
        <begin position="20"/>
        <end position="341"/>
    </location>
</feature>
<gene>
    <name evidence="8" type="ORF">PMG11_00013</name>
</gene>
<dbReference type="PANTHER" id="PTHR11530:SF29">
    <property type="entry name" value="FAD DEPENDENT OXIDOREDUCTASE SUPERFAMILY (AFU_ORTHOLOGUE AFUA_6G10230)"/>
    <property type="match status" value="1"/>
</dbReference>
<dbReference type="Gene3D" id="3.40.50.720">
    <property type="entry name" value="NAD(P)-binding Rossmann-like Domain"/>
    <property type="match status" value="1"/>
</dbReference>
<dbReference type="STRING" id="104259.A0A0F7TF96"/>
<dbReference type="Pfam" id="PF01266">
    <property type="entry name" value="DAO"/>
    <property type="match status" value="1"/>
</dbReference>
<keyword evidence="3" id="KW-0285">Flavoprotein</keyword>
<accession>A0A0F7TF96</accession>
<dbReference type="GO" id="GO:0003884">
    <property type="term" value="F:D-amino-acid oxidase activity"/>
    <property type="evidence" value="ECO:0007669"/>
    <property type="project" value="InterPro"/>
</dbReference>
<dbReference type="Gene3D" id="3.30.9.10">
    <property type="entry name" value="D-Amino Acid Oxidase, subunit A, domain 2"/>
    <property type="match status" value="1"/>
</dbReference>
<dbReference type="SUPFAM" id="SSF51971">
    <property type="entry name" value="Nucleotide-binding domain"/>
    <property type="match status" value="1"/>
</dbReference>
<evidence type="ECO:0000256" key="3">
    <source>
        <dbReference type="ARBA" id="ARBA00022630"/>
    </source>
</evidence>
<proteinExistence type="inferred from homology"/>
<evidence type="ECO:0000256" key="5">
    <source>
        <dbReference type="ARBA" id="ARBA00023002"/>
    </source>
</evidence>
<dbReference type="AlphaFoldDB" id="A0A0F7TF96"/>
<evidence type="ECO:0000256" key="6">
    <source>
        <dbReference type="PIRSR" id="PIRSR000189-1"/>
    </source>
</evidence>
<protein>
    <submittedName>
        <fullName evidence="8">Putative FAD dependent oxidoreductase superfamily</fullName>
    </submittedName>
</protein>
<dbReference type="GO" id="GO:0019478">
    <property type="term" value="P:D-amino acid catabolic process"/>
    <property type="evidence" value="ECO:0007669"/>
    <property type="project" value="TreeGrafter"/>
</dbReference>
<organism evidence="8 9">
    <name type="scientific">Penicillium brasilianum</name>
    <dbReference type="NCBI Taxonomy" id="104259"/>
    <lineage>
        <taxon>Eukaryota</taxon>
        <taxon>Fungi</taxon>
        <taxon>Dikarya</taxon>
        <taxon>Ascomycota</taxon>
        <taxon>Pezizomycotina</taxon>
        <taxon>Eurotiomycetes</taxon>
        <taxon>Eurotiomycetidae</taxon>
        <taxon>Eurotiales</taxon>
        <taxon>Aspergillaceae</taxon>
        <taxon>Penicillium</taxon>
    </lineage>
</organism>
<keyword evidence="4 6" id="KW-0274">FAD</keyword>
<evidence type="ECO:0000256" key="4">
    <source>
        <dbReference type="ARBA" id="ARBA00022827"/>
    </source>
</evidence>
<dbReference type="GO" id="GO:0071949">
    <property type="term" value="F:FAD binding"/>
    <property type="evidence" value="ECO:0007669"/>
    <property type="project" value="InterPro"/>
</dbReference>
<name>A0A0F7TF96_PENBI</name>
<feature type="binding site" evidence="6">
    <location>
        <position position="326"/>
    </location>
    <ligand>
        <name>D-dopa</name>
        <dbReference type="ChEBI" id="CHEBI:149689"/>
    </ligand>
</feature>
<comment type="similarity">
    <text evidence="2">Belongs to the DAMOX/DASOX family.</text>
</comment>
<keyword evidence="5" id="KW-0560">Oxidoreductase</keyword>
<sequence>MGECDHPAKDFPVPFAQRPIIILGAGIIGCAAARQLLLKGFDVTLVAELLPGDQDIHYASAWAGAAWHAAGGITPDQRYIQAVTHRILRQMALEPESGVSIVDAREYLERTPTPDSALWGKTVVSRFRSLSPGEYPSEFACAWAYETLVTDPTRHMPYLKRQIQRLGGHFIRHKVDSLHELYDMFPDSRVFINASGLGSKTLADVRDDCCFPERGQNVFLRTDRCRTMYFRNGQEYTYVIPRPYSGGVVLGGVKQEDNLSPNVDLEIARDEIARAHRLAPDVVPANPPEDAISHIIGIRPSRKGGFRLDSEVQGSRTLLSAYGFGGGGYAFSYGVAEALVRMVERAERDNVIV</sequence>
<keyword evidence="9" id="KW-1185">Reference proteome</keyword>
<comment type="cofactor">
    <cofactor evidence="1 6">
        <name>FAD</name>
        <dbReference type="ChEBI" id="CHEBI:57692"/>
    </cofactor>
</comment>
<dbReference type="EMBL" id="CDHK01000001">
    <property type="protein sequence ID" value="CEJ53663.1"/>
    <property type="molecule type" value="Genomic_DNA"/>
</dbReference>
<evidence type="ECO:0000313" key="9">
    <source>
        <dbReference type="Proteomes" id="UP000042958"/>
    </source>
</evidence>
<evidence type="ECO:0000259" key="7">
    <source>
        <dbReference type="Pfam" id="PF01266"/>
    </source>
</evidence>